<keyword evidence="5" id="KW-1185">Reference proteome</keyword>
<name>A0A8H4QRP8_9AGAR</name>
<feature type="domain" description="J" evidence="3">
    <location>
        <begin position="96"/>
        <end position="160"/>
    </location>
</feature>
<dbReference type="EMBL" id="JAACJL010000044">
    <property type="protein sequence ID" value="KAF4615520.1"/>
    <property type="molecule type" value="Genomic_DNA"/>
</dbReference>
<dbReference type="AlphaFoldDB" id="A0A8H4QRP8"/>
<evidence type="ECO:0000256" key="1">
    <source>
        <dbReference type="SAM" id="MobiDB-lite"/>
    </source>
</evidence>
<protein>
    <recommendedName>
        <fullName evidence="3">J domain-containing protein</fullName>
    </recommendedName>
</protein>
<gene>
    <name evidence="4" type="ORF">D9613_003508</name>
</gene>
<keyword evidence="2" id="KW-1133">Transmembrane helix</keyword>
<dbReference type="Gene3D" id="1.10.287.110">
    <property type="entry name" value="DnaJ domain"/>
    <property type="match status" value="1"/>
</dbReference>
<keyword evidence="2" id="KW-0472">Membrane</keyword>
<reference evidence="4 5" key="1">
    <citation type="submission" date="2019-12" db="EMBL/GenBank/DDBJ databases">
        <authorList>
            <person name="Floudas D."/>
            <person name="Bentzer J."/>
            <person name="Ahren D."/>
            <person name="Johansson T."/>
            <person name="Persson P."/>
            <person name="Tunlid A."/>
        </authorList>
    </citation>
    <scope>NUCLEOTIDE SEQUENCE [LARGE SCALE GENOMIC DNA]</scope>
    <source>
        <strain evidence="4 5">CBS 102.39</strain>
    </source>
</reference>
<dbReference type="InterPro" id="IPR001623">
    <property type="entry name" value="DnaJ_domain"/>
</dbReference>
<evidence type="ECO:0000313" key="4">
    <source>
        <dbReference type="EMBL" id="KAF4615520.1"/>
    </source>
</evidence>
<dbReference type="Proteomes" id="UP000521872">
    <property type="component" value="Unassembled WGS sequence"/>
</dbReference>
<dbReference type="PROSITE" id="PS00636">
    <property type="entry name" value="DNAJ_1"/>
    <property type="match status" value="1"/>
</dbReference>
<dbReference type="InterPro" id="IPR053025">
    <property type="entry name" value="Mito_ATP_Synthase-Asso"/>
</dbReference>
<organism evidence="4 5">
    <name type="scientific">Agrocybe pediades</name>
    <dbReference type="NCBI Taxonomy" id="84607"/>
    <lineage>
        <taxon>Eukaryota</taxon>
        <taxon>Fungi</taxon>
        <taxon>Dikarya</taxon>
        <taxon>Basidiomycota</taxon>
        <taxon>Agaricomycotina</taxon>
        <taxon>Agaricomycetes</taxon>
        <taxon>Agaricomycetidae</taxon>
        <taxon>Agaricales</taxon>
        <taxon>Agaricineae</taxon>
        <taxon>Strophariaceae</taxon>
        <taxon>Agrocybe</taxon>
    </lineage>
</organism>
<dbReference type="PANTHER" id="PTHR44873:SF1">
    <property type="entry name" value="DNAJ HOMOLOG SUBFAMILY C MEMBER 30, MITOCHONDRIAL"/>
    <property type="match status" value="1"/>
</dbReference>
<dbReference type="InterPro" id="IPR036869">
    <property type="entry name" value="J_dom_sf"/>
</dbReference>
<feature type="transmembrane region" description="Helical" evidence="2">
    <location>
        <begin position="258"/>
        <end position="278"/>
    </location>
</feature>
<dbReference type="SMART" id="SM00271">
    <property type="entry name" value="DnaJ"/>
    <property type="match status" value="1"/>
</dbReference>
<accession>A0A8H4QRP8</accession>
<comment type="caution">
    <text evidence="4">The sequence shown here is derived from an EMBL/GenBank/DDBJ whole genome shotgun (WGS) entry which is preliminary data.</text>
</comment>
<dbReference type="PANTHER" id="PTHR44873">
    <property type="entry name" value="DNAJ HOMOLOG SUBFAMILY C MEMBER 30, MITOCHONDRIAL"/>
    <property type="match status" value="1"/>
</dbReference>
<keyword evidence="2" id="KW-0812">Transmembrane</keyword>
<proteinExistence type="predicted"/>
<sequence length="280" mass="31849">MVMVGSTKGFIAAGYNEGRDRKICGHVAVAEQPELIDRDGVRHRGNPNLRVLLAFRVNCDVEHGSSSTVMVFQRTQRTAPLRRRIRSFSTTCCRITHYETLGVPEGASKSQIKSHFYKLSKLHHPDVSKDPKSRAIFEKASEAYSILSNDRERRAYDRSLLHRPVARPSASSHPYNPRAPPTKQPRGASYAWETRSRQQRRPPSDFEYKPPPSRPQAASSQSGNTYSRQAHVDILTGFRRTRENRERELDKIRHENPLIRPFQVIVVLLVGTAVIFGFGH</sequence>
<dbReference type="CDD" id="cd06257">
    <property type="entry name" value="DnaJ"/>
    <property type="match status" value="1"/>
</dbReference>
<dbReference type="SUPFAM" id="SSF46565">
    <property type="entry name" value="Chaperone J-domain"/>
    <property type="match status" value="1"/>
</dbReference>
<dbReference type="PROSITE" id="PS50076">
    <property type="entry name" value="DNAJ_2"/>
    <property type="match status" value="1"/>
</dbReference>
<dbReference type="Pfam" id="PF00226">
    <property type="entry name" value="DnaJ"/>
    <property type="match status" value="1"/>
</dbReference>
<evidence type="ECO:0000259" key="3">
    <source>
        <dbReference type="PROSITE" id="PS50076"/>
    </source>
</evidence>
<feature type="region of interest" description="Disordered" evidence="1">
    <location>
        <begin position="164"/>
        <end position="230"/>
    </location>
</feature>
<evidence type="ECO:0000256" key="2">
    <source>
        <dbReference type="SAM" id="Phobius"/>
    </source>
</evidence>
<dbReference type="PRINTS" id="PR00625">
    <property type="entry name" value="JDOMAIN"/>
</dbReference>
<evidence type="ECO:0000313" key="5">
    <source>
        <dbReference type="Proteomes" id="UP000521872"/>
    </source>
</evidence>
<dbReference type="InterPro" id="IPR018253">
    <property type="entry name" value="DnaJ_domain_CS"/>
</dbReference>